<feature type="transmembrane region" description="Helical" evidence="1">
    <location>
        <begin position="16"/>
        <end position="35"/>
    </location>
</feature>
<evidence type="ECO:0000313" key="3">
    <source>
        <dbReference type="Proteomes" id="UP001597045"/>
    </source>
</evidence>
<evidence type="ECO:0008006" key="4">
    <source>
        <dbReference type="Google" id="ProtNLM"/>
    </source>
</evidence>
<comment type="caution">
    <text evidence="2">The sequence shown here is derived from an EMBL/GenBank/DDBJ whole genome shotgun (WGS) entry which is preliminary data.</text>
</comment>
<proteinExistence type="predicted"/>
<accession>A0ABW3MGH5</accession>
<organism evidence="2 3">
    <name type="scientific">Kibdelosporangium lantanae</name>
    <dbReference type="NCBI Taxonomy" id="1497396"/>
    <lineage>
        <taxon>Bacteria</taxon>
        <taxon>Bacillati</taxon>
        <taxon>Actinomycetota</taxon>
        <taxon>Actinomycetes</taxon>
        <taxon>Pseudonocardiales</taxon>
        <taxon>Pseudonocardiaceae</taxon>
        <taxon>Kibdelosporangium</taxon>
    </lineage>
</organism>
<reference evidence="3" key="1">
    <citation type="journal article" date="2019" name="Int. J. Syst. Evol. Microbiol.">
        <title>The Global Catalogue of Microorganisms (GCM) 10K type strain sequencing project: providing services to taxonomists for standard genome sequencing and annotation.</title>
        <authorList>
            <consortium name="The Broad Institute Genomics Platform"/>
            <consortium name="The Broad Institute Genome Sequencing Center for Infectious Disease"/>
            <person name="Wu L."/>
            <person name="Ma J."/>
        </authorList>
    </citation>
    <scope>NUCLEOTIDE SEQUENCE [LARGE SCALE GENOMIC DNA]</scope>
    <source>
        <strain evidence="3">JCM 31486</strain>
    </source>
</reference>
<keyword evidence="1" id="KW-0472">Membrane</keyword>
<keyword evidence="1" id="KW-0812">Transmembrane</keyword>
<gene>
    <name evidence="2" type="ORF">ACFQ1S_28430</name>
</gene>
<keyword evidence="3" id="KW-1185">Reference proteome</keyword>
<sequence>MHTKHIRFRYRPRPGWPTAVGVTLTVATGLLLAIIGRNGPTLQPTDLNSGTSADNLIIGTVTGTDRLKVREVADDQNRVNLAAPPVTWLAAGTQVRILCKFTGTVAPGAGNVWYRINGPTIPDHQPGTSTVISASYLDVRPEISVPQCDLYP</sequence>
<evidence type="ECO:0000256" key="1">
    <source>
        <dbReference type="SAM" id="Phobius"/>
    </source>
</evidence>
<name>A0ABW3MGH5_9PSEU</name>
<keyword evidence="1" id="KW-1133">Transmembrane helix</keyword>
<dbReference type="Proteomes" id="UP001597045">
    <property type="component" value="Unassembled WGS sequence"/>
</dbReference>
<protein>
    <recommendedName>
        <fullName evidence="4">SH3 domain-containing protein</fullName>
    </recommendedName>
</protein>
<dbReference type="EMBL" id="JBHTIS010002028">
    <property type="protein sequence ID" value="MFD1049183.1"/>
    <property type="molecule type" value="Genomic_DNA"/>
</dbReference>
<evidence type="ECO:0000313" key="2">
    <source>
        <dbReference type="EMBL" id="MFD1049183.1"/>
    </source>
</evidence>